<keyword evidence="8" id="KW-1185">Reference proteome</keyword>
<dbReference type="CDD" id="cd19978">
    <property type="entry name" value="PBP1_ABC_ligand_binding-like"/>
    <property type="match status" value="1"/>
</dbReference>
<evidence type="ECO:0000256" key="5">
    <source>
        <dbReference type="SAM" id="SignalP"/>
    </source>
</evidence>
<keyword evidence="2" id="KW-0813">Transport</keyword>
<dbReference type="Pfam" id="PF13458">
    <property type="entry name" value="Peripla_BP_6"/>
    <property type="match status" value="1"/>
</dbReference>
<evidence type="ECO:0000256" key="4">
    <source>
        <dbReference type="ARBA" id="ARBA00022970"/>
    </source>
</evidence>
<gene>
    <name evidence="7" type="ORF">GJV18_07230</name>
</gene>
<dbReference type="SUPFAM" id="SSF53822">
    <property type="entry name" value="Periplasmic binding protein-like I"/>
    <property type="match status" value="1"/>
</dbReference>
<dbReference type="Proteomes" id="UP000429555">
    <property type="component" value="Unassembled WGS sequence"/>
</dbReference>
<comment type="caution">
    <text evidence="7">The sequence shown here is derived from an EMBL/GenBank/DDBJ whole genome shotgun (WGS) entry which is preliminary data.</text>
</comment>
<dbReference type="InterPro" id="IPR028081">
    <property type="entry name" value="Leu-bd"/>
</dbReference>
<dbReference type="AlphaFoldDB" id="A0A6I4KX55"/>
<keyword evidence="4" id="KW-0029">Amino-acid transport</keyword>
<accession>A0A6I4KX55</accession>
<sequence length="377" mass="40615">MAYRQLLYAVISGLLLSTSPAQAEQGVTMDEVRIGMVNAQSGPAAGLGRGMRNGVETYFKRINAEGGVHGRRIQLISKDDGYEPARTATQTQALIEVDQVFALLGYVGTPTSRAAMPIALRQQVPYLFPFTGAEFLRTPVRKWVFNLRASYFNETEALAELISERLKLGRIALLMQDDSFGETVKSGLAGALYQRDRQIDAEARILRNDLAGVQQAITKLALSQPEAIVFIGTYKQLAAAIGEARAQGLEAQFFSVSFVGTENLISEAGALAEGVYISQVMPSPHDPSLPLVNRYLQDMAPDAVGYTSLEGYLAAATLVEALQASGPQPTRQGFVAALQQLDTDLGGFAVKFSANNHQGSNAVFITRVQAGQALPLE</sequence>
<evidence type="ECO:0000313" key="8">
    <source>
        <dbReference type="Proteomes" id="UP000429555"/>
    </source>
</evidence>
<evidence type="ECO:0000259" key="6">
    <source>
        <dbReference type="Pfam" id="PF13458"/>
    </source>
</evidence>
<dbReference type="PANTHER" id="PTHR47235:SF1">
    <property type="entry name" value="BLR6548 PROTEIN"/>
    <property type="match status" value="1"/>
</dbReference>
<evidence type="ECO:0000256" key="3">
    <source>
        <dbReference type="ARBA" id="ARBA00022729"/>
    </source>
</evidence>
<dbReference type="PANTHER" id="PTHR47235">
    <property type="entry name" value="BLR6548 PROTEIN"/>
    <property type="match status" value="1"/>
</dbReference>
<name>A0A6I4KX55_9PSED</name>
<evidence type="ECO:0000313" key="7">
    <source>
        <dbReference type="EMBL" id="MVW75106.1"/>
    </source>
</evidence>
<dbReference type="InterPro" id="IPR000709">
    <property type="entry name" value="Leu_Ile_Val-bd"/>
</dbReference>
<evidence type="ECO:0000256" key="1">
    <source>
        <dbReference type="ARBA" id="ARBA00010062"/>
    </source>
</evidence>
<feature type="signal peptide" evidence="5">
    <location>
        <begin position="1"/>
        <end position="23"/>
    </location>
</feature>
<dbReference type="RefSeq" id="WP_160344023.1">
    <property type="nucleotide sequence ID" value="NZ_WKJZ01000001.1"/>
</dbReference>
<dbReference type="GO" id="GO:0006865">
    <property type="term" value="P:amino acid transport"/>
    <property type="evidence" value="ECO:0007669"/>
    <property type="project" value="UniProtKB-KW"/>
</dbReference>
<dbReference type="Gene3D" id="3.40.50.2300">
    <property type="match status" value="2"/>
</dbReference>
<keyword evidence="3 5" id="KW-0732">Signal</keyword>
<comment type="similarity">
    <text evidence="1">Belongs to the leucine-binding protein family.</text>
</comment>
<evidence type="ECO:0000256" key="2">
    <source>
        <dbReference type="ARBA" id="ARBA00022448"/>
    </source>
</evidence>
<protein>
    <submittedName>
        <fullName evidence="7">ABC transporter substrate-binding protein</fullName>
    </submittedName>
</protein>
<dbReference type="InterPro" id="IPR028082">
    <property type="entry name" value="Peripla_BP_I"/>
</dbReference>
<proteinExistence type="inferred from homology"/>
<reference evidence="7 8" key="1">
    <citation type="submission" date="2019-11" db="EMBL/GenBank/DDBJ databases">
        <title>Pseudomonas flavidum sp. nov., isolated from Baiyang Lake.</title>
        <authorList>
            <person name="Zhao Y."/>
        </authorList>
    </citation>
    <scope>NUCLEOTIDE SEQUENCE [LARGE SCALE GENOMIC DNA]</scope>
    <source>
        <strain evidence="8">R-22-3 w-18</strain>
    </source>
</reference>
<feature type="chain" id="PRO_5026171615" evidence="5">
    <location>
        <begin position="24"/>
        <end position="377"/>
    </location>
</feature>
<dbReference type="EMBL" id="WKJZ01000001">
    <property type="protein sequence ID" value="MVW75106.1"/>
    <property type="molecule type" value="Genomic_DNA"/>
</dbReference>
<dbReference type="PRINTS" id="PR00337">
    <property type="entry name" value="LEUILEVALBP"/>
</dbReference>
<feature type="domain" description="Leucine-binding protein" evidence="6">
    <location>
        <begin position="31"/>
        <end position="371"/>
    </location>
</feature>
<organism evidence="7 8">
    <name type="scientific">Pseudomonas xionganensis</name>
    <dbReference type="NCBI Taxonomy" id="2654845"/>
    <lineage>
        <taxon>Bacteria</taxon>
        <taxon>Pseudomonadati</taxon>
        <taxon>Pseudomonadota</taxon>
        <taxon>Gammaproteobacteria</taxon>
        <taxon>Pseudomonadales</taxon>
        <taxon>Pseudomonadaceae</taxon>
        <taxon>Pseudomonas</taxon>
    </lineage>
</organism>